<gene>
    <name evidence="4" type="ORF">DFH94DRAFT_735805</name>
</gene>
<feature type="compositionally biased region" description="Basic and acidic residues" evidence="2">
    <location>
        <begin position="74"/>
        <end position="90"/>
    </location>
</feature>
<dbReference type="Pfam" id="PF05764">
    <property type="entry name" value="YL1"/>
    <property type="match status" value="1"/>
</dbReference>
<evidence type="ECO:0000259" key="3">
    <source>
        <dbReference type="SMART" id="SM00993"/>
    </source>
</evidence>
<dbReference type="OrthoDB" id="78296at2759"/>
<feature type="region of interest" description="Disordered" evidence="2">
    <location>
        <begin position="53"/>
        <end position="90"/>
    </location>
</feature>
<protein>
    <submittedName>
        <fullName evidence="4">YL1 nuclear protein-domain-containing protein</fullName>
    </submittedName>
</protein>
<evidence type="ECO:0000256" key="2">
    <source>
        <dbReference type="SAM" id="MobiDB-lite"/>
    </source>
</evidence>
<dbReference type="Pfam" id="PF08265">
    <property type="entry name" value="YL1_C"/>
    <property type="match status" value="1"/>
</dbReference>
<evidence type="ECO:0000313" key="4">
    <source>
        <dbReference type="EMBL" id="KAF8480773.1"/>
    </source>
</evidence>
<dbReference type="InterPro" id="IPR046757">
    <property type="entry name" value="YL1_N"/>
</dbReference>
<dbReference type="AlphaFoldDB" id="A0A9P5T9L4"/>
<sequence>MNMDDSDTLVRRRSRRSTAGNRMEAALAELNVEDVKDEADDKDFIIVRDEEDVFESDFESTDEEADTSQQTADAGEKQVRVEERREKKAAQNRVERAAAVAHARLRVTFNPETYDDATEETSSMVAKKKRRVSLGLAIDAETGEVINNAQRQSRRSYTVLSTSATAQRMKKDAEDKKSVPKKSKIKVRAPTQDELIARALDMEEGNIVDHKNYLFVEEEKRKRAHAVRATISGPLLRWVSCHETVTVPAESQCLPDGGSSSTSPASGHPNATLAVPQPGDSVDVSQPAYSHKPRTEEVSKNYIIHETSQDESATRPPWKDTMAAMFGDHVKWEELKAYVSRGRPLSRPVQLCSITGRPARYIDPRTRIPFATPAAYRTLTLILNHEYVWSHALGCYLTRPQNSILSTMPDGSVQANSSSPLAK</sequence>
<name>A0A9P5T9L4_9AGAM</name>
<organism evidence="4 5">
    <name type="scientific">Russula ochroleuca</name>
    <dbReference type="NCBI Taxonomy" id="152965"/>
    <lineage>
        <taxon>Eukaryota</taxon>
        <taxon>Fungi</taxon>
        <taxon>Dikarya</taxon>
        <taxon>Basidiomycota</taxon>
        <taxon>Agaricomycotina</taxon>
        <taxon>Agaricomycetes</taxon>
        <taxon>Russulales</taxon>
        <taxon>Russulaceae</taxon>
        <taxon>Russula</taxon>
    </lineage>
</organism>
<accession>A0A9P5T9L4</accession>
<evidence type="ECO:0000313" key="5">
    <source>
        <dbReference type="Proteomes" id="UP000759537"/>
    </source>
</evidence>
<dbReference type="InterPro" id="IPR013272">
    <property type="entry name" value="Vps72/YL1_C"/>
</dbReference>
<comment type="caution">
    <text evidence="4">The sequence shown here is derived from an EMBL/GenBank/DDBJ whole genome shotgun (WGS) entry which is preliminary data.</text>
</comment>
<proteinExistence type="inferred from homology"/>
<feature type="region of interest" description="Disordered" evidence="2">
    <location>
        <begin position="252"/>
        <end position="317"/>
    </location>
</feature>
<dbReference type="PANTHER" id="PTHR13275:SF4">
    <property type="entry name" value="VACUOLAR PROTEIN SORTING-ASSOCIATED PROTEIN 72 HOMOLOG"/>
    <property type="match status" value="1"/>
</dbReference>
<feature type="compositionally biased region" description="Acidic residues" evidence="2">
    <location>
        <begin position="53"/>
        <end position="66"/>
    </location>
</feature>
<comment type="similarity">
    <text evidence="1">Belongs to the VPS72/YL1 family.</text>
</comment>
<dbReference type="Proteomes" id="UP000759537">
    <property type="component" value="Unassembled WGS sequence"/>
</dbReference>
<dbReference type="EMBL" id="WHVB01000007">
    <property type="protein sequence ID" value="KAF8480773.1"/>
    <property type="molecule type" value="Genomic_DNA"/>
</dbReference>
<evidence type="ECO:0000256" key="1">
    <source>
        <dbReference type="ARBA" id="ARBA00006832"/>
    </source>
</evidence>
<reference evidence="4" key="1">
    <citation type="submission" date="2019-10" db="EMBL/GenBank/DDBJ databases">
        <authorList>
            <consortium name="DOE Joint Genome Institute"/>
            <person name="Kuo A."/>
            <person name="Miyauchi S."/>
            <person name="Kiss E."/>
            <person name="Drula E."/>
            <person name="Kohler A."/>
            <person name="Sanchez-Garcia M."/>
            <person name="Andreopoulos B."/>
            <person name="Barry K.W."/>
            <person name="Bonito G."/>
            <person name="Buee M."/>
            <person name="Carver A."/>
            <person name="Chen C."/>
            <person name="Cichocki N."/>
            <person name="Clum A."/>
            <person name="Culley D."/>
            <person name="Crous P.W."/>
            <person name="Fauchery L."/>
            <person name="Girlanda M."/>
            <person name="Hayes R."/>
            <person name="Keri Z."/>
            <person name="LaButti K."/>
            <person name="Lipzen A."/>
            <person name="Lombard V."/>
            <person name="Magnuson J."/>
            <person name="Maillard F."/>
            <person name="Morin E."/>
            <person name="Murat C."/>
            <person name="Nolan M."/>
            <person name="Ohm R."/>
            <person name="Pangilinan J."/>
            <person name="Pereira M."/>
            <person name="Perotto S."/>
            <person name="Peter M."/>
            <person name="Riley R."/>
            <person name="Sitrit Y."/>
            <person name="Stielow B."/>
            <person name="Szollosi G."/>
            <person name="Zifcakova L."/>
            <person name="Stursova M."/>
            <person name="Spatafora J.W."/>
            <person name="Tedersoo L."/>
            <person name="Vaario L.-M."/>
            <person name="Yamada A."/>
            <person name="Yan M."/>
            <person name="Wang P."/>
            <person name="Xu J."/>
            <person name="Bruns T."/>
            <person name="Baldrian P."/>
            <person name="Vilgalys R."/>
            <person name="Henrissat B."/>
            <person name="Grigoriev I.V."/>
            <person name="Hibbett D."/>
            <person name="Nagy L.G."/>
            <person name="Martin F.M."/>
        </authorList>
    </citation>
    <scope>NUCLEOTIDE SEQUENCE</scope>
    <source>
        <strain evidence="4">Prilba</strain>
    </source>
</reference>
<feature type="region of interest" description="Disordered" evidence="2">
    <location>
        <begin position="1"/>
        <end position="22"/>
    </location>
</feature>
<reference evidence="4" key="2">
    <citation type="journal article" date="2020" name="Nat. Commun.">
        <title>Large-scale genome sequencing of mycorrhizal fungi provides insights into the early evolution of symbiotic traits.</title>
        <authorList>
            <person name="Miyauchi S."/>
            <person name="Kiss E."/>
            <person name="Kuo A."/>
            <person name="Drula E."/>
            <person name="Kohler A."/>
            <person name="Sanchez-Garcia M."/>
            <person name="Morin E."/>
            <person name="Andreopoulos B."/>
            <person name="Barry K.W."/>
            <person name="Bonito G."/>
            <person name="Buee M."/>
            <person name="Carver A."/>
            <person name="Chen C."/>
            <person name="Cichocki N."/>
            <person name="Clum A."/>
            <person name="Culley D."/>
            <person name="Crous P.W."/>
            <person name="Fauchery L."/>
            <person name="Girlanda M."/>
            <person name="Hayes R.D."/>
            <person name="Keri Z."/>
            <person name="LaButti K."/>
            <person name="Lipzen A."/>
            <person name="Lombard V."/>
            <person name="Magnuson J."/>
            <person name="Maillard F."/>
            <person name="Murat C."/>
            <person name="Nolan M."/>
            <person name="Ohm R.A."/>
            <person name="Pangilinan J."/>
            <person name="Pereira M.F."/>
            <person name="Perotto S."/>
            <person name="Peter M."/>
            <person name="Pfister S."/>
            <person name="Riley R."/>
            <person name="Sitrit Y."/>
            <person name="Stielow J.B."/>
            <person name="Szollosi G."/>
            <person name="Zifcakova L."/>
            <person name="Stursova M."/>
            <person name="Spatafora J.W."/>
            <person name="Tedersoo L."/>
            <person name="Vaario L.M."/>
            <person name="Yamada A."/>
            <person name="Yan M."/>
            <person name="Wang P."/>
            <person name="Xu J."/>
            <person name="Bruns T."/>
            <person name="Baldrian P."/>
            <person name="Vilgalys R."/>
            <person name="Dunand C."/>
            <person name="Henrissat B."/>
            <person name="Grigoriev I.V."/>
            <person name="Hibbett D."/>
            <person name="Nagy L.G."/>
            <person name="Martin F.M."/>
        </authorList>
    </citation>
    <scope>NUCLEOTIDE SEQUENCE</scope>
    <source>
        <strain evidence="4">Prilba</strain>
    </source>
</reference>
<feature type="domain" description="Vps72/YL1 C-terminal" evidence="3">
    <location>
        <begin position="350"/>
        <end position="379"/>
    </location>
</feature>
<dbReference type="SMART" id="SM00993">
    <property type="entry name" value="YL1_C"/>
    <property type="match status" value="1"/>
</dbReference>
<dbReference type="PANTHER" id="PTHR13275">
    <property type="entry name" value="YL-1 PROTEIN TRANSCRIPTION FACTOR-LIKE 1"/>
    <property type="match status" value="1"/>
</dbReference>
<feature type="region of interest" description="Disordered" evidence="2">
    <location>
        <begin position="163"/>
        <end position="185"/>
    </location>
</feature>
<feature type="compositionally biased region" description="Basic and acidic residues" evidence="2">
    <location>
        <begin position="169"/>
        <end position="178"/>
    </location>
</feature>
<dbReference type="GO" id="GO:0005634">
    <property type="term" value="C:nucleus"/>
    <property type="evidence" value="ECO:0007669"/>
    <property type="project" value="TreeGrafter"/>
</dbReference>
<keyword evidence="5" id="KW-1185">Reference proteome</keyword>